<dbReference type="EMBL" id="CP032098">
    <property type="protein sequence ID" value="AXX92036.1"/>
    <property type="molecule type" value="Genomic_DNA"/>
</dbReference>
<evidence type="ECO:0000313" key="2">
    <source>
        <dbReference type="EMBL" id="AXX92036.1"/>
    </source>
</evidence>
<accession>A0A2G1DL85</accession>
<reference evidence="2 5" key="2">
    <citation type="submission" date="2018-08" db="EMBL/GenBank/DDBJ databases">
        <title>Complete genome of the Arcobacter molluscorum type strain LMG 25693.</title>
        <authorList>
            <person name="Miller W.G."/>
            <person name="Yee E."/>
            <person name="Bono J.L."/>
        </authorList>
    </citation>
    <scope>NUCLEOTIDE SEQUENCE [LARGE SCALE GENOMIC DNA]</scope>
    <source>
        <strain evidence="2 5">CECT 7696</strain>
    </source>
</reference>
<sequence length="353" mass="40305">MSINVEYFSSLDTFVKNCTENNNKYFLLVSQKCKFYISLLRNSKIQAYGAFFPELIFEGEIYTDGLLAYKLDENDDIFIQKDISNITLTQSDFENVKSVITFVDALSPYKQTYLDNLFELLPVDTQIMGGGSGELPYNRKEVIFSNNGIYKDAAIILCKKQNLKVGIEHGWKILKDKLVATMSNKNILSQIDYQNALDVYKDIIKEDLKEDFTNVTFHLLKYPIGLVKYGNKIHIKEVINVDEKNGFTLGSCVSQNSIICVLKGTKDNLIKAAYNATKKAVEQCENNQSLVFLFDDIDRRIFLKDRYYDQLEIIKRTINNKTLIGALTLGEILNEDNISLTFYNKTCVVGALC</sequence>
<dbReference type="PANTHER" id="PTHR40252">
    <property type="entry name" value="BLR0328 PROTEIN"/>
    <property type="match status" value="1"/>
</dbReference>
<feature type="domain" description="FIST C-domain" evidence="1">
    <location>
        <begin position="196"/>
        <end position="335"/>
    </location>
</feature>
<name>A0A2G1DL85_9BACT</name>
<evidence type="ECO:0000313" key="3">
    <source>
        <dbReference type="EMBL" id="PHO19268.1"/>
    </source>
</evidence>
<dbReference type="Proteomes" id="UP000221222">
    <property type="component" value="Unassembled WGS sequence"/>
</dbReference>
<dbReference type="Pfam" id="PF08495">
    <property type="entry name" value="FIST"/>
    <property type="match status" value="1"/>
</dbReference>
<gene>
    <name evidence="2" type="ORF">AMOL_1051</name>
    <name evidence="3" type="ORF">CPU12_00375</name>
</gene>
<dbReference type="AlphaFoldDB" id="A0A2G1DL85"/>
<dbReference type="KEGG" id="amol:AMOL_1051"/>
<proteinExistence type="predicted"/>
<dbReference type="SMART" id="SM01204">
    <property type="entry name" value="FIST_C"/>
    <property type="match status" value="1"/>
</dbReference>
<dbReference type="InterPro" id="IPR013702">
    <property type="entry name" value="FIST_domain_N"/>
</dbReference>
<keyword evidence="4" id="KW-1185">Reference proteome</keyword>
<dbReference type="InterPro" id="IPR019494">
    <property type="entry name" value="FIST_C"/>
</dbReference>
<dbReference type="PANTHER" id="PTHR40252:SF2">
    <property type="entry name" value="BLR0328 PROTEIN"/>
    <property type="match status" value="1"/>
</dbReference>
<dbReference type="EMBL" id="NXFY01000001">
    <property type="protein sequence ID" value="PHO19268.1"/>
    <property type="molecule type" value="Genomic_DNA"/>
</dbReference>
<evidence type="ECO:0000313" key="5">
    <source>
        <dbReference type="Proteomes" id="UP000262712"/>
    </source>
</evidence>
<reference evidence="3 4" key="1">
    <citation type="submission" date="2017-09" db="EMBL/GenBank/DDBJ databases">
        <title>Arcobacter canalis sp. nov., a new species isolated from a water canal contaminated with urban sewage.</title>
        <authorList>
            <person name="Perez-Cataluna A."/>
            <person name="Salas-Masso N."/>
            <person name="Figueras M.J."/>
        </authorList>
    </citation>
    <scope>NUCLEOTIDE SEQUENCE [LARGE SCALE GENOMIC DNA]</scope>
    <source>
        <strain evidence="3 4">F98-3</strain>
    </source>
</reference>
<dbReference type="RefSeq" id="WP_099341085.1">
    <property type="nucleotide sequence ID" value="NZ_CP032098.1"/>
</dbReference>
<dbReference type="Proteomes" id="UP000262712">
    <property type="component" value="Chromosome"/>
</dbReference>
<protein>
    <submittedName>
        <fullName evidence="2">FIST sensor-containing signal transduction protein</fullName>
    </submittedName>
</protein>
<organism evidence="3 4">
    <name type="scientific">Malaciobacter molluscorum LMG 25693</name>
    <dbReference type="NCBI Taxonomy" id="870501"/>
    <lineage>
        <taxon>Bacteria</taxon>
        <taxon>Pseudomonadati</taxon>
        <taxon>Campylobacterota</taxon>
        <taxon>Epsilonproteobacteria</taxon>
        <taxon>Campylobacterales</taxon>
        <taxon>Arcobacteraceae</taxon>
        <taxon>Malaciobacter</taxon>
    </lineage>
</organism>
<evidence type="ECO:0000313" key="4">
    <source>
        <dbReference type="Proteomes" id="UP000221222"/>
    </source>
</evidence>
<dbReference type="Pfam" id="PF10442">
    <property type="entry name" value="FIST_C"/>
    <property type="match status" value="1"/>
</dbReference>
<evidence type="ECO:0000259" key="1">
    <source>
        <dbReference type="SMART" id="SM01204"/>
    </source>
</evidence>